<dbReference type="CDD" id="cd00171">
    <property type="entry name" value="Sec7"/>
    <property type="match status" value="1"/>
</dbReference>
<dbReference type="InterPro" id="IPR000904">
    <property type="entry name" value="Sec7_dom"/>
</dbReference>
<evidence type="ECO:0000259" key="4">
    <source>
        <dbReference type="PROSITE" id="PS50190"/>
    </source>
</evidence>
<organism evidence="5 6">
    <name type="scientific">Linderina pennispora</name>
    <dbReference type="NCBI Taxonomy" id="61395"/>
    <lineage>
        <taxon>Eukaryota</taxon>
        <taxon>Fungi</taxon>
        <taxon>Fungi incertae sedis</taxon>
        <taxon>Zoopagomycota</taxon>
        <taxon>Kickxellomycotina</taxon>
        <taxon>Kickxellomycetes</taxon>
        <taxon>Kickxellales</taxon>
        <taxon>Kickxellaceae</taxon>
        <taxon>Linderina</taxon>
    </lineage>
</organism>
<accession>A0A1Y1W3V4</accession>
<evidence type="ECO:0000313" key="5">
    <source>
        <dbReference type="EMBL" id="ORX67995.1"/>
    </source>
</evidence>
<dbReference type="PANTHER" id="PTHR10663">
    <property type="entry name" value="GUANYL-NUCLEOTIDE EXCHANGE FACTOR"/>
    <property type="match status" value="1"/>
</dbReference>
<proteinExistence type="predicted"/>
<evidence type="ECO:0000256" key="2">
    <source>
        <dbReference type="ARBA" id="ARBA00022490"/>
    </source>
</evidence>
<dbReference type="SUPFAM" id="SSF48425">
    <property type="entry name" value="Sec7 domain"/>
    <property type="match status" value="1"/>
</dbReference>
<dbReference type="SUPFAM" id="SSF48371">
    <property type="entry name" value="ARM repeat"/>
    <property type="match status" value="1"/>
</dbReference>
<sequence length="1484" mass="165249">MRKIPNDLDPRAPQLRARSLALNLIRLALSEHTEVFVSSYVYLRSTPSTVAVPLIAVLRQSLSLSLSHNLVSPNPMVLDLGLAVWELAVQHMRMYMKRELEVIFREILLPVLESKSPASLYQRGRVVQTLVRLLSQPALVVELYLNYDCAEDSSVNVFQRLAEVLCKLGGNYVSQKQTVFNMPVSQALRTTGLNSTESLGTEVGRPSRTFSISSHEKQAGSTVIDDYVVRQSALDALAAMLQSMVVWSDRMAGPTIHAEQTPEESQVDRTDSETPVPRKSDAPADDPEELSSIKHRKERFEEGRKLFAWKPKKGIEAWKKGGLIKSNDPVEIARFFSSNTGIDKMQLGEYLGEGDAHNIAIMHAFVDMMNFNDMQFVDALRLFLQSFRLPGEAQKIDRFMLKFAERYLMGNPGAGFANADAAYVLAYSTILLNTDQHSPQVKNRMTRQEFINNNRGINDGKNLEPDLLNQIFDQIVADEIKLKDDPLEGKVDNTQHTGPLFDLWGNGPATRIREQQAHASAEMAAKSEQSLRSMTKMRRRRAAPSLATLDTWAMLLDMSDFLHATRSDHIAPMFGTIWAALLAALSSPMQTAADPHVISACLTGFQCGIALACRFRMPLERATFVTTLRNFTQLQNLAEMKRKHVEAIRALVEVAASRADVGDGLCESWLDVLQCVSQLERLQLLTQGSDPRTSADQGYVQQSQQSISARALAGSASGNSVVSVAELAKLETNSQVLVVTVDRLFTSSVHLSGSGITDFVRALSSVAWSEIATTYRIENPQPSKRRGSTQLQVPPARLFSLTKIVEISYYNMERIRVEWSQIWAILGPLFDRVGAYQDTRAALFALDSLRQLSMKFLEKEELPHFAFQKEFLRPFADILEGVVPDAPRPVAVDGLVKDMVLRCVRQLVQAAARHIRSGWKAVLNVAQVAARDQSDAIAEMGFHLAKEYGKPVEIVAVAGLEYFHELIDCLNEFAVGAATRRPRLALHAIDTLHTAAVNLGRQILAHPAMENSEQIGLDDQPLYRVWMPALRAFHEVVMHTEDLEVRTRAVDSFFKMIMTQGRHFSRGLWTSVLRDLVFAMFADLRDPSASKRFATVDDLELWFSTTLIKALRHLIALFTEYYPASLPSGMLAEVLELLSMCIMQPSEILGKIGTSCLQDLIKNNFAKWDESAWALVCETLARLFNWSQPRELFSIAGATWEEDDQPRTNGDTTEPSTTPLPRANSAQGNSESADYIHITLKCILQLLLIQTLGELFESEALYTHMSAHHLFILLDCVDQSRSFAHRFNKNRKVRRRLVEMGVMPTMPSLLKQETLSMLTELYILQRMNSDAIGITVETSTITSDRAAVADEVDDRLAAISKNVLEQYCAGGPGHREDSSRTVHIAGADVSAKNAGTASAKKGAMIVSSWRPCVVVLLKYLPELAKSPMAPKPFQKAVRKVWPELVDMLGVAADAQDLDIVGDVQRVLALAASEFGIVEDKIETA</sequence>
<feature type="region of interest" description="Disordered" evidence="3">
    <location>
        <begin position="1202"/>
        <end position="1228"/>
    </location>
</feature>
<protein>
    <submittedName>
        <fullName evidence="5">Sec7-domain-containing protein</fullName>
    </submittedName>
</protein>
<dbReference type="GO" id="GO:0032012">
    <property type="term" value="P:regulation of ARF protein signal transduction"/>
    <property type="evidence" value="ECO:0007669"/>
    <property type="project" value="InterPro"/>
</dbReference>
<dbReference type="Gene3D" id="1.10.1000.11">
    <property type="entry name" value="Arf Nucleotide-binding Site Opener,domain 2"/>
    <property type="match status" value="1"/>
</dbReference>
<dbReference type="EMBL" id="MCFD01000011">
    <property type="protein sequence ID" value="ORX67995.1"/>
    <property type="molecule type" value="Genomic_DNA"/>
</dbReference>
<evidence type="ECO:0000256" key="1">
    <source>
        <dbReference type="ARBA" id="ARBA00004496"/>
    </source>
</evidence>
<reference evidence="5 6" key="1">
    <citation type="submission" date="2016-07" db="EMBL/GenBank/DDBJ databases">
        <title>Pervasive Adenine N6-methylation of Active Genes in Fungi.</title>
        <authorList>
            <consortium name="DOE Joint Genome Institute"/>
            <person name="Mondo S.J."/>
            <person name="Dannebaum R.O."/>
            <person name="Kuo R.C."/>
            <person name="Labutti K."/>
            <person name="Haridas S."/>
            <person name="Kuo A."/>
            <person name="Salamov A."/>
            <person name="Ahrendt S.R."/>
            <person name="Lipzen A."/>
            <person name="Sullivan W."/>
            <person name="Andreopoulos W.B."/>
            <person name="Clum A."/>
            <person name="Lindquist E."/>
            <person name="Daum C."/>
            <person name="Ramamoorthy G.K."/>
            <person name="Gryganskyi A."/>
            <person name="Culley D."/>
            <person name="Magnuson J.K."/>
            <person name="James T.Y."/>
            <person name="O'Malley M.A."/>
            <person name="Stajich J.E."/>
            <person name="Spatafora J.W."/>
            <person name="Visel A."/>
            <person name="Grigoriev I.V."/>
        </authorList>
    </citation>
    <scope>NUCLEOTIDE SEQUENCE [LARGE SCALE GENOMIC DNA]</scope>
    <source>
        <strain evidence="5 6">ATCC 12442</strain>
    </source>
</reference>
<comment type="subcellular location">
    <subcellularLocation>
        <location evidence="1">Cytoplasm</location>
    </subcellularLocation>
</comment>
<feature type="region of interest" description="Disordered" evidence="3">
    <location>
        <begin position="193"/>
        <end position="215"/>
    </location>
</feature>
<dbReference type="Pfam" id="PF01369">
    <property type="entry name" value="Sec7"/>
    <property type="match status" value="1"/>
</dbReference>
<dbReference type="PANTHER" id="PTHR10663:SF375">
    <property type="entry name" value="LD29171P"/>
    <property type="match status" value="1"/>
</dbReference>
<dbReference type="FunFam" id="1.10.1000.11:FF:000003">
    <property type="entry name" value="Brefeldin A-inhibited guanine nucleotide-exchange protein 1"/>
    <property type="match status" value="1"/>
</dbReference>
<dbReference type="InterPro" id="IPR035999">
    <property type="entry name" value="Sec7_dom_sf"/>
</dbReference>
<dbReference type="InterPro" id="IPR015403">
    <property type="entry name" value="Mon2/Sec7/BIG1-like_HDS"/>
</dbReference>
<dbReference type="Pfam" id="PF20252">
    <property type="entry name" value="BIG2_C"/>
    <property type="match status" value="1"/>
</dbReference>
<dbReference type="GO" id="GO:0005794">
    <property type="term" value="C:Golgi apparatus"/>
    <property type="evidence" value="ECO:0007669"/>
    <property type="project" value="UniProtKB-ARBA"/>
</dbReference>
<dbReference type="STRING" id="61395.A0A1Y1W3V4"/>
<dbReference type="InterPro" id="IPR032691">
    <property type="entry name" value="Mon2/Sec7/BIG1-like_HUS"/>
</dbReference>
<dbReference type="InterPro" id="IPR016024">
    <property type="entry name" value="ARM-type_fold"/>
</dbReference>
<dbReference type="Pfam" id="PF12783">
    <property type="entry name" value="Sec7-like_HUS"/>
    <property type="match status" value="1"/>
</dbReference>
<dbReference type="Proteomes" id="UP000193922">
    <property type="component" value="Unassembled WGS sequence"/>
</dbReference>
<comment type="caution">
    <text evidence="5">The sequence shown here is derived from an EMBL/GenBank/DDBJ whole genome shotgun (WGS) entry which is preliminary data.</text>
</comment>
<dbReference type="OrthoDB" id="18431at2759"/>
<dbReference type="GeneID" id="63801625"/>
<feature type="compositionally biased region" description="Polar residues" evidence="3">
    <location>
        <begin position="1207"/>
        <end position="1228"/>
    </location>
</feature>
<keyword evidence="6" id="KW-1185">Reference proteome</keyword>
<feature type="compositionally biased region" description="Basic and acidic residues" evidence="3">
    <location>
        <begin position="266"/>
        <end position="282"/>
    </location>
</feature>
<feature type="domain" description="SEC7" evidence="4">
    <location>
        <begin position="289"/>
        <end position="478"/>
    </location>
</feature>
<dbReference type="Pfam" id="PF09324">
    <property type="entry name" value="Sec7-like_HDS"/>
    <property type="match status" value="1"/>
</dbReference>
<gene>
    <name evidence="5" type="ORF">DL89DRAFT_237202</name>
</gene>
<dbReference type="RefSeq" id="XP_040741841.1">
    <property type="nucleotide sequence ID" value="XM_040884977.1"/>
</dbReference>
<name>A0A1Y1W3V4_9FUNG</name>
<dbReference type="InterPro" id="IPR023394">
    <property type="entry name" value="Sec7_C_sf"/>
</dbReference>
<dbReference type="GO" id="GO:0005085">
    <property type="term" value="F:guanyl-nucleotide exchange factor activity"/>
    <property type="evidence" value="ECO:0007669"/>
    <property type="project" value="InterPro"/>
</dbReference>
<feature type="region of interest" description="Disordered" evidence="3">
    <location>
        <begin position="257"/>
        <end position="295"/>
    </location>
</feature>
<evidence type="ECO:0000313" key="6">
    <source>
        <dbReference type="Proteomes" id="UP000193922"/>
    </source>
</evidence>
<dbReference type="InterPro" id="IPR046455">
    <property type="entry name" value="Sec7/BIG1-like_C"/>
</dbReference>
<evidence type="ECO:0000256" key="3">
    <source>
        <dbReference type="SAM" id="MobiDB-lite"/>
    </source>
</evidence>
<dbReference type="SMART" id="SM00222">
    <property type="entry name" value="Sec7"/>
    <property type="match status" value="1"/>
</dbReference>
<dbReference type="PROSITE" id="PS50190">
    <property type="entry name" value="SEC7"/>
    <property type="match status" value="1"/>
</dbReference>
<dbReference type="Gene3D" id="1.10.220.20">
    <property type="match status" value="1"/>
</dbReference>
<keyword evidence="2" id="KW-0963">Cytoplasm</keyword>